<organism evidence="1 2">
    <name type="scientific">Natronincola ferrireducens</name>
    <dbReference type="NCBI Taxonomy" id="393762"/>
    <lineage>
        <taxon>Bacteria</taxon>
        <taxon>Bacillati</taxon>
        <taxon>Bacillota</taxon>
        <taxon>Clostridia</taxon>
        <taxon>Peptostreptococcales</taxon>
        <taxon>Natronincolaceae</taxon>
        <taxon>Natronincola</taxon>
    </lineage>
</organism>
<dbReference type="Proteomes" id="UP000198718">
    <property type="component" value="Unassembled WGS sequence"/>
</dbReference>
<dbReference type="STRING" id="393762.SAMN05660472_00667"/>
<dbReference type="OrthoDB" id="9958708at2"/>
<sequence>MGEGEKVKATKNREYNKFIKVTSLKDAEFIINCKKYGDPMELLEKLYCIRNQQNLTNEEKNKKVQIIMKEYME</sequence>
<dbReference type="EMBL" id="FNFP01000001">
    <property type="protein sequence ID" value="SDK07132.1"/>
    <property type="molecule type" value="Genomic_DNA"/>
</dbReference>
<gene>
    <name evidence="1" type="ORF">SAMN05660472_00667</name>
</gene>
<protein>
    <submittedName>
        <fullName evidence="1">Uncharacterized protein</fullName>
    </submittedName>
</protein>
<evidence type="ECO:0000313" key="1">
    <source>
        <dbReference type="EMBL" id="SDK07132.1"/>
    </source>
</evidence>
<name>A0A1G8YWA2_9FIRM</name>
<evidence type="ECO:0000313" key="2">
    <source>
        <dbReference type="Proteomes" id="UP000198718"/>
    </source>
</evidence>
<proteinExistence type="predicted"/>
<dbReference type="RefSeq" id="WP_090550234.1">
    <property type="nucleotide sequence ID" value="NZ_FNFP01000001.1"/>
</dbReference>
<keyword evidence="2" id="KW-1185">Reference proteome</keyword>
<accession>A0A1G8YWA2</accession>
<reference evidence="1 2" key="1">
    <citation type="submission" date="2016-10" db="EMBL/GenBank/DDBJ databases">
        <authorList>
            <person name="de Groot N.N."/>
        </authorList>
    </citation>
    <scope>NUCLEOTIDE SEQUENCE [LARGE SCALE GENOMIC DNA]</scope>
    <source>
        <strain evidence="1 2">DSM 18346</strain>
    </source>
</reference>
<dbReference type="AlphaFoldDB" id="A0A1G8YWA2"/>